<evidence type="ECO:0000313" key="1">
    <source>
        <dbReference type="EMBL" id="RDH15453.1"/>
    </source>
</evidence>
<dbReference type="VEuPathDB" id="FungiDB:M747DRAFT_335095"/>
<dbReference type="EMBL" id="KZ851948">
    <property type="protein sequence ID" value="RDH15453.1"/>
    <property type="molecule type" value="Genomic_DNA"/>
</dbReference>
<name>A0A370BIQ9_ASPNG</name>
<feature type="non-terminal residue" evidence="1">
    <location>
        <position position="1"/>
    </location>
</feature>
<accession>A0A370BIQ9</accession>
<protein>
    <submittedName>
        <fullName evidence="1">Uncharacterized protein</fullName>
    </submittedName>
</protein>
<sequence>FWLAFSTAFFFWFWFLFLSSHLELVRFQKKLTLLFLPTLHSSALLLLHLQSFLFPACIHQWEKTDGLGWLSLNKIKIRLQSSGGGSIVLSAVLPLPAASFRIRCS</sequence>
<evidence type="ECO:0000313" key="2">
    <source>
        <dbReference type="Proteomes" id="UP000253845"/>
    </source>
</evidence>
<dbReference type="AlphaFoldDB" id="A0A370BIQ9"/>
<dbReference type="Proteomes" id="UP000253845">
    <property type="component" value="Unassembled WGS sequence"/>
</dbReference>
<organism evidence="1 2">
    <name type="scientific">Aspergillus niger ATCC 13496</name>
    <dbReference type="NCBI Taxonomy" id="1353008"/>
    <lineage>
        <taxon>Eukaryota</taxon>
        <taxon>Fungi</taxon>
        <taxon>Dikarya</taxon>
        <taxon>Ascomycota</taxon>
        <taxon>Pezizomycotina</taxon>
        <taxon>Eurotiomycetes</taxon>
        <taxon>Eurotiomycetidae</taxon>
        <taxon>Eurotiales</taxon>
        <taxon>Aspergillaceae</taxon>
        <taxon>Aspergillus</taxon>
        <taxon>Aspergillus subgen. Circumdati</taxon>
    </lineage>
</organism>
<proteinExistence type="predicted"/>
<reference evidence="1 2" key="1">
    <citation type="submission" date="2018-07" db="EMBL/GenBank/DDBJ databases">
        <title>Section-level genome sequencing of Aspergillus section Nigri to investigate inter- and intra-species variation.</title>
        <authorList>
            <consortium name="DOE Joint Genome Institute"/>
            <person name="Vesth T.C."/>
            <person name="Nybo J.L."/>
            <person name="Theobald S."/>
            <person name="Frisvad J.C."/>
            <person name="Larsen T.O."/>
            <person name="Nielsen K.F."/>
            <person name="Hoof J.B."/>
            <person name="Brandl J."/>
            <person name="Salamov A."/>
            <person name="Riley R."/>
            <person name="Gladden J.M."/>
            <person name="Phatale P."/>
            <person name="Nielsen M.T."/>
            <person name="Lyhne E.K."/>
            <person name="Kogle M.E."/>
            <person name="Strasser K."/>
            <person name="McDonnell E."/>
            <person name="Barry K."/>
            <person name="Clum A."/>
            <person name="Chen C."/>
            <person name="Nolan M."/>
            <person name="Sandor L."/>
            <person name="Kuo A."/>
            <person name="Lipzen A."/>
            <person name="Hainaut M."/>
            <person name="Drula E."/>
            <person name="Tsang A."/>
            <person name="Magnuson J.K."/>
            <person name="Henrissat B."/>
            <person name="Wiebenga A."/>
            <person name="Simmons B.A."/>
            <person name="Makela M.R."/>
            <person name="De vries R.P."/>
            <person name="Grigoriev I.V."/>
            <person name="Mortensen U.H."/>
            <person name="Baker S.E."/>
            <person name="Andersen M.R."/>
        </authorList>
    </citation>
    <scope>NUCLEOTIDE SEQUENCE [LARGE SCALE GENOMIC DNA]</scope>
    <source>
        <strain evidence="1 2">ATCC 13496</strain>
    </source>
</reference>
<gene>
    <name evidence="1" type="ORF">M747DRAFT_335095</name>
</gene>